<dbReference type="PROSITE" id="PS50906">
    <property type="entry name" value="NIT"/>
    <property type="match status" value="1"/>
</dbReference>
<dbReference type="InterPro" id="IPR010910">
    <property type="entry name" value="Nitrate/nitrite_sensing_bac"/>
</dbReference>
<feature type="region of interest" description="Disordered" evidence="6">
    <location>
        <begin position="627"/>
        <end position="806"/>
    </location>
</feature>
<keyword evidence="5 8" id="KW-0418">Kinase</keyword>
<reference evidence="8 9" key="1">
    <citation type="submission" date="2020-02" db="EMBL/GenBank/DDBJ databases">
        <title>Whole-genome analyses of novel actinobacteria.</title>
        <authorList>
            <person name="Sahin N."/>
        </authorList>
    </citation>
    <scope>NUCLEOTIDE SEQUENCE [LARGE SCALE GENOMIC DNA]</scope>
    <source>
        <strain evidence="8 9">A7024</strain>
    </source>
</reference>
<dbReference type="Pfam" id="PF08376">
    <property type="entry name" value="NIT"/>
    <property type="match status" value="1"/>
</dbReference>
<evidence type="ECO:0000256" key="1">
    <source>
        <dbReference type="ARBA" id="ARBA00000085"/>
    </source>
</evidence>
<feature type="compositionally biased region" description="Basic and acidic residues" evidence="6">
    <location>
        <begin position="747"/>
        <end position="759"/>
    </location>
</feature>
<dbReference type="EC" id="2.7.13.3" evidence="2"/>
<dbReference type="PANTHER" id="PTHR45436:SF5">
    <property type="entry name" value="SENSOR HISTIDINE KINASE TRCS"/>
    <property type="match status" value="1"/>
</dbReference>
<dbReference type="EMBL" id="JAAKZV010000006">
    <property type="protein sequence ID" value="NGN62900.1"/>
    <property type="molecule type" value="Genomic_DNA"/>
</dbReference>
<dbReference type="PROSITE" id="PS51257">
    <property type="entry name" value="PROKAR_LIPOPROTEIN"/>
    <property type="match status" value="1"/>
</dbReference>
<accession>A0A6G4TTN0</accession>
<evidence type="ECO:0000256" key="3">
    <source>
        <dbReference type="ARBA" id="ARBA00022553"/>
    </source>
</evidence>
<keyword evidence="9" id="KW-1185">Reference proteome</keyword>
<evidence type="ECO:0000256" key="4">
    <source>
        <dbReference type="ARBA" id="ARBA00022679"/>
    </source>
</evidence>
<dbReference type="Gene3D" id="3.30.565.10">
    <property type="entry name" value="Histidine kinase-like ATPase, C-terminal domain"/>
    <property type="match status" value="1"/>
</dbReference>
<dbReference type="AlphaFoldDB" id="A0A6G4TTN0"/>
<dbReference type="SUPFAM" id="SSF55874">
    <property type="entry name" value="ATPase domain of HSP90 chaperone/DNA topoisomerase II/histidine kinase"/>
    <property type="match status" value="1"/>
</dbReference>
<feature type="compositionally biased region" description="Pro residues" evidence="6">
    <location>
        <begin position="651"/>
        <end position="664"/>
    </location>
</feature>
<proteinExistence type="predicted"/>
<keyword evidence="3" id="KW-0597">Phosphoprotein</keyword>
<feature type="compositionally biased region" description="Low complexity" evidence="6">
    <location>
        <begin position="718"/>
        <end position="733"/>
    </location>
</feature>
<dbReference type="GO" id="GO:0005886">
    <property type="term" value="C:plasma membrane"/>
    <property type="evidence" value="ECO:0007669"/>
    <property type="project" value="TreeGrafter"/>
</dbReference>
<evidence type="ECO:0000256" key="5">
    <source>
        <dbReference type="ARBA" id="ARBA00022777"/>
    </source>
</evidence>
<evidence type="ECO:0000259" key="7">
    <source>
        <dbReference type="PROSITE" id="PS50906"/>
    </source>
</evidence>
<dbReference type="SMART" id="SM00387">
    <property type="entry name" value="HATPase_c"/>
    <property type="match status" value="1"/>
</dbReference>
<gene>
    <name evidence="8" type="ORF">G5C51_03145</name>
</gene>
<dbReference type="RefSeq" id="WP_165231171.1">
    <property type="nucleotide sequence ID" value="NZ_JAAKZV010000006.1"/>
</dbReference>
<feature type="compositionally biased region" description="Basic and acidic residues" evidence="6">
    <location>
        <begin position="790"/>
        <end position="806"/>
    </location>
</feature>
<dbReference type="InterPro" id="IPR003594">
    <property type="entry name" value="HATPase_dom"/>
</dbReference>
<evidence type="ECO:0000256" key="2">
    <source>
        <dbReference type="ARBA" id="ARBA00012438"/>
    </source>
</evidence>
<dbReference type="InterPro" id="IPR050428">
    <property type="entry name" value="TCS_sensor_his_kinase"/>
</dbReference>
<comment type="caution">
    <text evidence="8">The sequence shown here is derived from an EMBL/GenBank/DDBJ whole genome shotgun (WGS) entry which is preliminary data.</text>
</comment>
<dbReference type="InterPro" id="IPR013587">
    <property type="entry name" value="Nitrate/nitrite_sensing"/>
</dbReference>
<organism evidence="8 9">
    <name type="scientific">Streptomyces coryli</name>
    <dbReference type="NCBI Taxonomy" id="1128680"/>
    <lineage>
        <taxon>Bacteria</taxon>
        <taxon>Bacillati</taxon>
        <taxon>Actinomycetota</taxon>
        <taxon>Actinomycetes</taxon>
        <taxon>Kitasatosporales</taxon>
        <taxon>Streptomycetaceae</taxon>
        <taxon>Streptomyces</taxon>
    </lineage>
</organism>
<keyword evidence="4" id="KW-0808">Transferase</keyword>
<feature type="domain" description="NIT" evidence="7">
    <location>
        <begin position="53"/>
        <end position="305"/>
    </location>
</feature>
<protein>
    <recommendedName>
        <fullName evidence="2">histidine kinase</fullName>
        <ecNumber evidence="2">2.7.13.3</ecNumber>
    </recommendedName>
</protein>
<name>A0A6G4TTN0_9ACTN</name>
<evidence type="ECO:0000313" key="8">
    <source>
        <dbReference type="EMBL" id="NGN62900.1"/>
    </source>
</evidence>
<evidence type="ECO:0000256" key="6">
    <source>
        <dbReference type="SAM" id="MobiDB-lite"/>
    </source>
</evidence>
<comment type="catalytic activity">
    <reaction evidence="1">
        <text>ATP + protein L-histidine = ADP + protein N-phospho-L-histidine.</text>
        <dbReference type="EC" id="2.7.13.3"/>
    </reaction>
</comment>
<dbReference type="GO" id="GO:0000160">
    <property type="term" value="P:phosphorelay signal transduction system"/>
    <property type="evidence" value="ECO:0007669"/>
    <property type="project" value="TreeGrafter"/>
</dbReference>
<dbReference type="Pfam" id="PF02518">
    <property type="entry name" value="HATPase_c"/>
    <property type="match status" value="1"/>
</dbReference>
<sequence length="806" mass="86749">MRFHGKSIRRTMVALLIVPFAALSCIWLLTTVLSARDAARLSSLSPVVDDLSGPAQEALWAVQDERRAAIVFLADPRAPGAEDRRLDAERRATAAVDVFRSNAAGQGLRDDLGTGSEKRLDEALAALDRLSSVRRDVETQSLTRSAALQEYNGVVDPGFGFLSAVHDVGNVDLDRRGRAITQIVRAHESISREDALFAGALTAGSMTQRDMRTFTELVAERRTLYSANLSELPETDRRALAAYWKGAAAENLTALETAAVGAGAESAPRATTPEKWATATEAVFNGTDKLTVGAFHSYEARVDTLAGRAVTEAAVTGVLGLLALAVSVIVPMRIGRRLVRDLTALRKDAQNAADVRLPSLLRRLAAGEQVDVEAETPRRRYGEGEIGAVGQAVGTLQRAAVTSAVKQAGMRRDVSDVFVNIARRSQALLHRQLKLLDTMERRTADNAELADLFKLDHLTTRMRRHAEGLVILSGSAPSRQWRRPVPLLDVVRGAIAEVEDYERVEVGPLPEAAVQGPAVAGLIHLLAELIENATVFSPPMSPVEVTAELATGGMHGDGITLRITDQGLGMSEETLLDANLRLAETPEFALADTDRLGLFVVSRLASRLGLRVWLRRAERGGVTAEVEMQPALLDHSERLPPASTPGGMPRRPAPPPPAPAPAPPSAAGLPVRMPAQRTSGDLPVRGSGKAPGLPRRPDLSPAAAPVRVYDQHQRTRDAAPAAQQPQPAAQQAQSAGTEPRTGRAPLPRREPRRGTDRVKAAQVPAAETEERDADEVRNRMAALQRGWNRARTDHTDAETTQEGEGR</sequence>
<dbReference type="InterPro" id="IPR036890">
    <property type="entry name" value="HATPase_C_sf"/>
</dbReference>
<dbReference type="Proteomes" id="UP000481583">
    <property type="component" value="Unassembled WGS sequence"/>
</dbReference>
<evidence type="ECO:0000313" key="9">
    <source>
        <dbReference type="Proteomes" id="UP000481583"/>
    </source>
</evidence>
<dbReference type="GO" id="GO:0004673">
    <property type="term" value="F:protein histidine kinase activity"/>
    <property type="evidence" value="ECO:0007669"/>
    <property type="project" value="UniProtKB-EC"/>
</dbReference>
<dbReference type="PANTHER" id="PTHR45436">
    <property type="entry name" value="SENSOR HISTIDINE KINASE YKOH"/>
    <property type="match status" value="1"/>
</dbReference>